<keyword evidence="2" id="KW-1185">Reference proteome</keyword>
<sequence>MDKVKEKDIAITKLKIHQTILDDIFKDSNNSPDNVEIIIYNYLRKRYGREPKEDDDVQTWAVFDKVQTTTKESTKFYHVKCDIKKRKFLVSNHEDETNGEIIFVYWGTNSKDITIFCFVRSALTGAWTMLKEKDYSFPSLFTKHFLDPSRVSTIKLFSFIGADTGSQTKIFTKDEEDIFQPSLVIERCAEVEMLKSYFADTEHSNTLTKLIKFINAKEKIATMQRGQIKLQLKHQNKSFDPSPYCEMLKFIEDSIKKNLPTIKDDVKWRFMDVCQQVQSVKKQTDKKLKQAFFEFYEDSAKVHSLIDPSSRLYYKFQEFFN</sequence>
<evidence type="ECO:0000313" key="1">
    <source>
        <dbReference type="EnsemblMetazoa" id="CLYHEMP006365.1"/>
    </source>
</evidence>
<reference evidence="1" key="1">
    <citation type="submission" date="2021-01" db="UniProtKB">
        <authorList>
            <consortium name="EnsemblMetazoa"/>
        </authorList>
    </citation>
    <scope>IDENTIFICATION</scope>
</reference>
<name>A0A7M5VBL5_9CNID</name>
<dbReference type="Proteomes" id="UP000594262">
    <property type="component" value="Unplaced"/>
</dbReference>
<dbReference type="AlphaFoldDB" id="A0A7M5VBL5"/>
<proteinExistence type="predicted"/>
<dbReference type="EnsemblMetazoa" id="CLYHEMT006365.1">
    <property type="protein sequence ID" value="CLYHEMP006365.1"/>
    <property type="gene ID" value="CLYHEMG006365"/>
</dbReference>
<protein>
    <submittedName>
        <fullName evidence="1">Uncharacterized protein</fullName>
    </submittedName>
</protein>
<accession>A0A7M5VBL5</accession>
<evidence type="ECO:0000313" key="2">
    <source>
        <dbReference type="Proteomes" id="UP000594262"/>
    </source>
</evidence>
<organism evidence="1 2">
    <name type="scientific">Clytia hemisphaerica</name>
    <dbReference type="NCBI Taxonomy" id="252671"/>
    <lineage>
        <taxon>Eukaryota</taxon>
        <taxon>Metazoa</taxon>
        <taxon>Cnidaria</taxon>
        <taxon>Hydrozoa</taxon>
        <taxon>Hydroidolina</taxon>
        <taxon>Leptothecata</taxon>
        <taxon>Obeliida</taxon>
        <taxon>Clytiidae</taxon>
        <taxon>Clytia</taxon>
    </lineage>
</organism>